<feature type="domain" description="Guanylate kinase-like" evidence="7">
    <location>
        <begin position="1"/>
        <end position="159"/>
    </location>
</feature>
<dbReference type="InterPro" id="IPR008144">
    <property type="entry name" value="Guanylate_kin-like_dom"/>
</dbReference>
<evidence type="ECO:0000256" key="5">
    <source>
        <dbReference type="ARBA" id="ARBA00022777"/>
    </source>
</evidence>
<gene>
    <name evidence="8" type="ORF">DLAC_04010</name>
</gene>
<comment type="similarity">
    <text evidence="1">Belongs to the guanylate kinase family.</text>
</comment>
<dbReference type="GO" id="GO:0004385">
    <property type="term" value="F:GMP kinase activity"/>
    <property type="evidence" value="ECO:0007669"/>
    <property type="project" value="UniProtKB-EC"/>
</dbReference>
<name>A0A151ZS05_TIELA</name>
<dbReference type="OrthoDB" id="6334211at2759"/>
<evidence type="ECO:0000313" key="9">
    <source>
        <dbReference type="Proteomes" id="UP000076078"/>
    </source>
</evidence>
<proteinExistence type="inferred from homology"/>
<evidence type="ECO:0000256" key="6">
    <source>
        <dbReference type="ARBA" id="ARBA00022840"/>
    </source>
</evidence>
<dbReference type="Gene3D" id="3.30.63.10">
    <property type="entry name" value="Guanylate Kinase phosphate binding domain"/>
    <property type="match status" value="1"/>
</dbReference>
<dbReference type="PANTHER" id="PTHR23117">
    <property type="entry name" value="GUANYLATE KINASE-RELATED"/>
    <property type="match status" value="1"/>
</dbReference>
<comment type="caution">
    <text evidence="8">The sequence shown here is derived from an EMBL/GenBank/DDBJ whole genome shotgun (WGS) entry which is preliminary data.</text>
</comment>
<dbReference type="NCBIfam" id="TIGR03263">
    <property type="entry name" value="guanyl_kin"/>
    <property type="match status" value="1"/>
</dbReference>
<evidence type="ECO:0000259" key="7">
    <source>
        <dbReference type="PROSITE" id="PS50052"/>
    </source>
</evidence>
<keyword evidence="5" id="KW-0418">Kinase</keyword>
<evidence type="ECO:0000256" key="3">
    <source>
        <dbReference type="ARBA" id="ARBA00022679"/>
    </source>
</evidence>
<dbReference type="PANTHER" id="PTHR23117:SF13">
    <property type="entry name" value="GUANYLATE KINASE"/>
    <property type="match status" value="1"/>
</dbReference>
<dbReference type="Proteomes" id="UP000076078">
    <property type="component" value="Unassembled WGS sequence"/>
</dbReference>
<evidence type="ECO:0000256" key="2">
    <source>
        <dbReference type="ARBA" id="ARBA00012961"/>
    </source>
</evidence>
<keyword evidence="4" id="KW-0547">Nucleotide-binding</keyword>
<dbReference type="InParanoid" id="A0A151ZS05"/>
<dbReference type="InterPro" id="IPR027417">
    <property type="entry name" value="P-loop_NTPase"/>
</dbReference>
<dbReference type="FunFam" id="3.30.63.10:FF:000002">
    <property type="entry name" value="Guanylate kinase 1"/>
    <property type="match status" value="1"/>
</dbReference>
<dbReference type="Gene3D" id="3.40.50.300">
    <property type="entry name" value="P-loop containing nucleotide triphosphate hydrolases"/>
    <property type="match status" value="1"/>
</dbReference>
<keyword evidence="6" id="KW-0067">ATP-binding</keyword>
<dbReference type="SMART" id="SM00072">
    <property type="entry name" value="GuKc"/>
    <property type="match status" value="1"/>
</dbReference>
<dbReference type="CDD" id="cd00071">
    <property type="entry name" value="GMPK"/>
    <property type="match status" value="1"/>
</dbReference>
<dbReference type="GO" id="GO:0005524">
    <property type="term" value="F:ATP binding"/>
    <property type="evidence" value="ECO:0007669"/>
    <property type="project" value="UniProtKB-KW"/>
</dbReference>
<organism evidence="8 9">
    <name type="scientific">Tieghemostelium lacteum</name>
    <name type="common">Slime mold</name>
    <name type="synonym">Dictyostelium lacteum</name>
    <dbReference type="NCBI Taxonomy" id="361077"/>
    <lineage>
        <taxon>Eukaryota</taxon>
        <taxon>Amoebozoa</taxon>
        <taxon>Evosea</taxon>
        <taxon>Eumycetozoa</taxon>
        <taxon>Dictyostelia</taxon>
        <taxon>Dictyosteliales</taxon>
        <taxon>Raperosteliaceae</taxon>
        <taxon>Tieghemostelium</taxon>
    </lineage>
</organism>
<dbReference type="AlphaFoldDB" id="A0A151ZS05"/>
<protein>
    <recommendedName>
        <fullName evidence="2">guanylate kinase</fullName>
        <ecNumber evidence="2">2.7.4.8</ecNumber>
    </recommendedName>
</protein>
<reference evidence="8 9" key="1">
    <citation type="submission" date="2015-12" db="EMBL/GenBank/DDBJ databases">
        <title>Dictyostelia acquired genes for synthesis and detection of signals that induce cell-type specialization by lateral gene transfer from prokaryotes.</title>
        <authorList>
            <person name="Gloeckner G."/>
            <person name="Schaap P."/>
        </authorList>
    </citation>
    <scope>NUCLEOTIDE SEQUENCE [LARGE SCALE GENOMIC DNA]</scope>
    <source>
        <strain evidence="8 9">TK</strain>
    </source>
</reference>
<dbReference type="SUPFAM" id="SSF52540">
    <property type="entry name" value="P-loop containing nucleoside triphosphate hydrolases"/>
    <property type="match status" value="1"/>
</dbReference>
<keyword evidence="3" id="KW-0808">Transferase</keyword>
<evidence type="ECO:0000256" key="1">
    <source>
        <dbReference type="ARBA" id="ARBA00005790"/>
    </source>
</evidence>
<dbReference type="EMBL" id="LODT01000021">
    <property type="protein sequence ID" value="KYQ96715.1"/>
    <property type="molecule type" value="Genomic_DNA"/>
</dbReference>
<dbReference type="InterPro" id="IPR008145">
    <property type="entry name" value="GK/Ca_channel_bsu"/>
</dbReference>
<dbReference type="EC" id="2.7.4.8" evidence="2"/>
<accession>A0A151ZS05</accession>
<dbReference type="PROSITE" id="PS50052">
    <property type="entry name" value="GUANYLATE_KINASE_2"/>
    <property type="match status" value="1"/>
</dbReference>
<evidence type="ECO:0000313" key="8">
    <source>
        <dbReference type="EMBL" id="KYQ96715.1"/>
    </source>
</evidence>
<dbReference type="GO" id="GO:0005829">
    <property type="term" value="C:cytosol"/>
    <property type="evidence" value="ECO:0007669"/>
    <property type="project" value="TreeGrafter"/>
</dbReference>
<feature type="non-terminal residue" evidence="8">
    <location>
        <position position="1"/>
    </location>
</feature>
<sequence length="171" mass="19934">YENCFGHIVSHTTRKPRLGEVNNKDYYFIESEQMISLIKEDKFIEYAHVHGNYYGTSKSALQFTQNQGKICVLDIDVQGCERVKLQNIPSVYIFISPPDINTLKNRLQTRSTESEDSIKLRLENAQKEMEYTNIPNFFDKIIVNDNLDIAFEELKQFMGPYIEIQKNKGIP</sequence>
<dbReference type="InterPro" id="IPR017665">
    <property type="entry name" value="Guanylate_kinase"/>
</dbReference>
<evidence type="ECO:0000256" key="4">
    <source>
        <dbReference type="ARBA" id="ARBA00022741"/>
    </source>
</evidence>
<dbReference type="STRING" id="361077.A0A151ZS05"/>
<keyword evidence="9" id="KW-1185">Reference proteome</keyword>
<dbReference type="OMA" id="NFITHEV"/>
<dbReference type="Pfam" id="PF00625">
    <property type="entry name" value="Guanylate_kin"/>
    <property type="match status" value="1"/>
</dbReference>